<dbReference type="GeneID" id="86899574"/>
<name>A0A0R2H2L7_WEIVI</name>
<dbReference type="PANTHER" id="PTHR31851">
    <property type="entry name" value="FE(2+)/MN(2+) TRANSPORTER PCL1"/>
    <property type="match status" value="1"/>
</dbReference>
<dbReference type="Proteomes" id="UP000051992">
    <property type="component" value="Unassembled WGS sequence"/>
</dbReference>
<sequence>MGKLDLAQRNNIMRAAVMGANDGILSISGIVIGVAGATANTFAILIAGFGGALAGTVSMAMGEYVSVHSQNDAQIRAEQEQAHALATRYQQEFDFVADRYEKLGIEPALANQATQEMMDQDALGTTVRERHGFTLHHEVSAMGAAVASMLSFPLGSVLPMLSIWLLLPKWRIQGTAIAVVMALAITGYTAAQFSGVDRWKGTLRNVVAGMFTMLVTFLIGRLMGR</sequence>
<organism evidence="6 7">
    <name type="scientific">Weissella viridescens</name>
    <name type="common">Lactobacillus viridescens</name>
    <dbReference type="NCBI Taxonomy" id="1629"/>
    <lineage>
        <taxon>Bacteria</taxon>
        <taxon>Bacillati</taxon>
        <taxon>Bacillota</taxon>
        <taxon>Bacilli</taxon>
        <taxon>Lactobacillales</taxon>
        <taxon>Lactobacillaceae</taxon>
        <taxon>Weissella</taxon>
    </lineage>
</organism>
<evidence type="ECO:0000313" key="7">
    <source>
        <dbReference type="Proteomes" id="UP000051992"/>
    </source>
</evidence>
<feature type="transmembrane region" description="Helical" evidence="5">
    <location>
        <begin position="139"/>
        <end position="166"/>
    </location>
</feature>
<keyword evidence="7" id="KW-1185">Reference proteome</keyword>
<comment type="subcellular location">
    <subcellularLocation>
        <location evidence="1">Endomembrane system</location>
        <topology evidence="1">Multi-pass membrane protein</topology>
    </subcellularLocation>
</comment>
<keyword evidence="2 5" id="KW-0812">Transmembrane</keyword>
<keyword evidence="3 5" id="KW-1133">Transmembrane helix</keyword>
<dbReference type="AlphaFoldDB" id="A0A0R2H2L7"/>
<evidence type="ECO:0000256" key="1">
    <source>
        <dbReference type="ARBA" id="ARBA00004127"/>
    </source>
</evidence>
<dbReference type="GO" id="GO:0012505">
    <property type="term" value="C:endomembrane system"/>
    <property type="evidence" value="ECO:0007669"/>
    <property type="project" value="UniProtKB-SubCell"/>
</dbReference>
<dbReference type="GO" id="GO:0005384">
    <property type="term" value="F:manganese ion transmembrane transporter activity"/>
    <property type="evidence" value="ECO:0007669"/>
    <property type="project" value="InterPro"/>
</dbReference>
<dbReference type="EMBL" id="JQBM01000001">
    <property type="protein sequence ID" value="KRN47171.1"/>
    <property type="molecule type" value="Genomic_DNA"/>
</dbReference>
<dbReference type="RefSeq" id="WP_057744395.1">
    <property type="nucleotide sequence ID" value="NZ_BJLU01000003.1"/>
</dbReference>
<dbReference type="OrthoDB" id="188924at2"/>
<proteinExistence type="predicted"/>
<reference evidence="6 7" key="1">
    <citation type="journal article" date="2015" name="Genome Announc.">
        <title>Expanding the biotechnology potential of lactobacilli through comparative genomics of 213 strains and associated genera.</title>
        <authorList>
            <person name="Sun Z."/>
            <person name="Harris H.M."/>
            <person name="McCann A."/>
            <person name="Guo C."/>
            <person name="Argimon S."/>
            <person name="Zhang W."/>
            <person name="Yang X."/>
            <person name="Jeffery I.B."/>
            <person name="Cooney J.C."/>
            <person name="Kagawa T.F."/>
            <person name="Liu W."/>
            <person name="Song Y."/>
            <person name="Salvetti E."/>
            <person name="Wrobel A."/>
            <person name="Rasinkangas P."/>
            <person name="Parkhill J."/>
            <person name="Rea M.C."/>
            <person name="O'Sullivan O."/>
            <person name="Ritari J."/>
            <person name="Douillard F.P."/>
            <person name="Paul Ross R."/>
            <person name="Yang R."/>
            <person name="Briner A.E."/>
            <person name="Felis G.E."/>
            <person name="de Vos W.M."/>
            <person name="Barrangou R."/>
            <person name="Klaenhammer T.R."/>
            <person name="Caufield P.W."/>
            <person name="Cui Y."/>
            <person name="Zhang H."/>
            <person name="O'Toole P.W."/>
        </authorList>
    </citation>
    <scope>NUCLEOTIDE SEQUENCE [LARGE SCALE GENOMIC DNA]</scope>
    <source>
        <strain evidence="6 7">DSM 20410</strain>
    </source>
</reference>
<dbReference type="GO" id="GO:0030026">
    <property type="term" value="P:intracellular manganese ion homeostasis"/>
    <property type="evidence" value="ECO:0007669"/>
    <property type="project" value="InterPro"/>
</dbReference>
<dbReference type="PATRIC" id="fig|1629.5.peg.447"/>
<protein>
    <submittedName>
        <fullName evidence="6">Integral membrane protein</fullName>
    </submittedName>
</protein>
<feature type="transmembrane region" description="Helical" evidence="5">
    <location>
        <begin position="172"/>
        <end position="191"/>
    </location>
</feature>
<evidence type="ECO:0000256" key="2">
    <source>
        <dbReference type="ARBA" id="ARBA00022692"/>
    </source>
</evidence>
<feature type="transmembrane region" description="Helical" evidence="5">
    <location>
        <begin position="12"/>
        <end position="36"/>
    </location>
</feature>
<dbReference type="InterPro" id="IPR008217">
    <property type="entry name" value="Ccc1_fam"/>
</dbReference>
<feature type="transmembrane region" description="Helical" evidence="5">
    <location>
        <begin position="42"/>
        <end position="61"/>
    </location>
</feature>
<evidence type="ECO:0000256" key="5">
    <source>
        <dbReference type="SAM" id="Phobius"/>
    </source>
</evidence>
<dbReference type="CDD" id="cd02432">
    <property type="entry name" value="Nodulin-21_like_1"/>
    <property type="match status" value="1"/>
</dbReference>
<comment type="caution">
    <text evidence="6">The sequence shown here is derived from an EMBL/GenBank/DDBJ whole genome shotgun (WGS) entry which is preliminary data.</text>
</comment>
<feature type="transmembrane region" description="Helical" evidence="5">
    <location>
        <begin position="203"/>
        <end position="223"/>
    </location>
</feature>
<evidence type="ECO:0000256" key="3">
    <source>
        <dbReference type="ARBA" id="ARBA00022989"/>
    </source>
</evidence>
<dbReference type="Pfam" id="PF01988">
    <property type="entry name" value="VIT1"/>
    <property type="match status" value="1"/>
</dbReference>
<evidence type="ECO:0000313" key="6">
    <source>
        <dbReference type="EMBL" id="KRN47171.1"/>
    </source>
</evidence>
<keyword evidence="4 5" id="KW-0472">Membrane</keyword>
<gene>
    <name evidence="6" type="ORF">IV50_GL000443</name>
</gene>
<evidence type="ECO:0000256" key="4">
    <source>
        <dbReference type="ARBA" id="ARBA00023136"/>
    </source>
</evidence>
<accession>A0A0R2H2L7</accession>